<dbReference type="GO" id="GO:0005125">
    <property type="term" value="F:cytokine activity"/>
    <property type="evidence" value="ECO:0007669"/>
    <property type="project" value="TreeGrafter"/>
</dbReference>
<keyword evidence="1" id="KW-0732">Signal</keyword>
<evidence type="ECO:0000313" key="2">
    <source>
        <dbReference type="EMBL" id="KAB1281824.1"/>
    </source>
</evidence>
<dbReference type="AlphaFoldDB" id="A0A5N4EEW4"/>
<feature type="chain" id="PRO_5024460968" evidence="1">
    <location>
        <begin position="19"/>
        <end position="168"/>
    </location>
</feature>
<evidence type="ECO:0000313" key="3">
    <source>
        <dbReference type="Proteomes" id="UP000299084"/>
    </source>
</evidence>
<dbReference type="GO" id="GO:0005615">
    <property type="term" value="C:extracellular space"/>
    <property type="evidence" value="ECO:0007669"/>
    <property type="project" value="TreeGrafter"/>
</dbReference>
<dbReference type="GO" id="GO:0005140">
    <property type="term" value="F:interleukin-9 receptor binding"/>
    <property type="evidence" value="ECO:0007669"/>
    <property type="project" value="TreeGrafter"/>
</dbReference>
<proteinExistence type="predicted"/>
<organism evidence="2 3">
    <name type="scientific">Camelus dromedarius</name>
    <name type="common">Dromedary</name>
    <name type="synonym">Arabian camel</name>
    <dbReference type="NCBI Taxonomy" id="9838"/>
    <lineage>
        <taxon>Eukaryota</taxon>
        <taxon>Metazoa</taxon>
        <taxon>Chordata</taxon>
        <taxon>Craniata</taxon>
        <taxon>Vertebrata</taxon>
        <taxon>Euteleostomi</taxon>
        <taxon>Mammalia</taxon>
        <taxon>Eutheria</taxon>
        <taxon>Laurasiatheria</taxon>
        <taxon>Artiodactyla</taxon>
        <taxon>Tylopoda</taxon>
        <taxon>Camelidae</taxon>
        <taxon>Camelus</taxon>
    </lineage>
</organism>
<dbReference type="STRING" id="9838.ENSCDRP00005003104"/>
<dbReference type="PANTHER" id="PTHR16926">
    <property type="entry name" value="INTERLEUKIN 9"/>
    <property type="match status" value="1"/>
</dbReference>
<sequence length="168" mass="18093">MLLSVVLASALLLCSVASQGCLTLTGIKDAEYLINNLQKHPPSKCSCSSNVTDCLCLPIPSDNCTTACFQEGLTQMANTTLKTRFPLIFNRVKKTVEALKNNKCGALGRVAPGAAGFHAVLVTLPLLTLSPQSFSCEQPCNQTIAGNTLTFLRSLLESFQKERMRGRV</sequence>
<gene>
    <name evidence="2" type="ORF">Cadr_000004666</name>
</gene>
<evidence type="ECO:0000256" key="1">
    <source>
        <dbReference type="SAM" id="SignalP"/>
    </source>
</evidence>
<dbReference type="EMBL" id="JWIN03000003">
    <property type="protein sequence ID" value="KAB1281824.1"/>
    <property type="molecule type" value="Genomic_DNA"/>
</dbReference>
<feature type="signal peptide" evidence="1">
    <location>
        <begin position="1"/>
        <end position="18"/>
    </location>
</feature>
<reference evidence="2 3" key="1">
    <citation type="journal article" date="2019" name="Mol. Ecol. Resour.">
        <title>Improving Illumina assemblies with Hi-C and long reads: an example with the North African dromedary.</title>
        <authorList>
            <person name="Elbers J.P."/>
            <person name="Rogers M.F."/>
            <person name="Perelman P.L."/>
            <person name="Proskuryakova A.A."/>
            <person name="Serdyukova N.A."/>
            <person name="Johnson W.E."/>
            <person name="Horin P."/>
            <person name="Corander J."/>
            <person name="Murphy D."/>
            <person name="Burger P.A."/>
        </authorList>
    </citation>
    <scope>NUCLEOTIDE SEQUENCE [LARGE SCALE GENOMIC DNA]</scope>
    <source>
        <strain evidence="2">Drom800</strain>
        <tissue evidence="2">Blood</tissue>
    </source>
</reference>
<comment type="caution">
    <text evidence="2">The sequence shown here is derived from an EMBL/GenBank/DDBJ whole genome shotgun (WGS) entry which is preliminary data.</text>
</comment>
<dbReference type="PANTHER" id="PTHR16926:SF1">
    <property type="entry name" value="INTERLEUKIN-9"/>
    <property type="match status" value="1"/>
</dbReference>
<name>A0A5N4EEW4_CAMDR</name>
<dbReference type="Proteomes" id="UP000299084">
    <property type="component" value="Unassembled WGS sequence"/>
</dbReference>
<protein>
    <submittedName>
        <fullName evidence="2">Interleukin-9</fullName>
    </submittedName>
</protein>
<accession>A0A5N4EEW4</accession>
<dbReference type="InterPro" id="IPR020447">
    <property type="entry name" value="IL-9"/>
</dbReference>
<keyword evidence="3" id="KW-1185">Reference proteome</keyword>